<feature type="domain" description="SprT-like" evidence="5">
    <location>
        <begin position="11"/>
        <end position="156"/>
    </location>
</feature>
<evidence type="ECO:0000256" key="4">
    <source>
        <dbReference type="HAMAP-Rule" id="MF_00745"/>
    </source>
</evidence>
<dbReference type="Proteomes" id="UP000678228">
    <property type="component" value="Unassembled WGS sequence"/>
</dbReference>
<comment type="similarity">
    <text evidence="4">Belongs to the SprT family.</text>
</comment>
<keyword evidence="2 4" id="KW-0479">Metal-binding</keyword>
<evidence type="ECO:0000256" key="1">
    <source>
        <dbReference type="ARBA" id="ARBA00022490"/>
    </source>
</evidence>
<dbReference type="HAMAP" id="MF_00745">
    <property type="entry name" value="SprT_like"/>
    <property type="match status" value="1"/>
</dbReference>
<keyword evidence="7" id="KW-1185">Reference proteome</keyword>
<feature type="binding site" evidence="4">
    <location>
        <position position="74"/>
    </location>
    <ligand>
        <name>Zn(2+)</name>
        <dbReference type="ChEBI" id="CHEBI:29105"/>
    </ligand>
</feature>
<dbReference type="GO" id="GO:0008270">
    <property type="term" value="F:zinc ion binding"/>
    <property type="evidence" value="ECO:0007669"/>
    <property type="project" value="UniProtKB-UniRule"/>
</dbReference>
<dbReference type="Gene3D" id="3.30.2010.10">
    <property type="entry name" value="Metalloproteases ('zincins'), catalytic domain"/>
    <property type="match status" value="1"/>
</dbReference>
<feature type="binding site" evidence="4">
    <location>
        <position position="78"/>
    </location>
    <ligand>
        <name>Zn(2+)</name>
        <dbReference type="ChEBI" id="CHEBI:29105"/>
    </ligand>
</feature>
<organism evidence="6 7">
    <name type="scientific">Halalkalibacter suaedae</name>
    <dbReference type="NCBI Taxonomy" id="2822140"/>
    <lineage>
        <taxon>Bacteria</taxon>
        <taxon>Bacillati</taxon>
        <taxon>Bacillota</taxon>
        <taxon>Bacilli</taxon>
        <taxon>Bacillales</taxon>
        <taxon>Bacillaceae</taxon>
        <taxon>Halalkalibacter</taxon>
    </lineage>
</organism>
<dbReference type="Pfam" id="PF17283">
    <property type="entry name" value="Zn_ribbon_SprT"/>
    <property type="match status" value="1"/>
</dbReference>
<comment type="caution">
    <text evidence="6">The sequence shown here is derived from an EMBL/GenBank/DDBJ whole genome shotgun (WGS) entry which is preliminary data.</text>
</comment>
<dbReference type="GO" id="GO:0006950">
    <property type="term" value="P:response to stress"/>
    <property type="evidence" value="ECO:0007669"/>
    <property type="project" value="UniProtKB-ARBA"/>
</dbReference>
<dbReference type="AlphaFoldDB" id="A0A941AQW4"/>
<comment type="subcellular location">
    <subcellularLocation>
        <location evidence="4">Cytoplasm</location>
    </subcellularLocation>
</comment>
<evidence type="ECO:0000256" key="3">
    <source>
        <dbReference type="ARBA" id="ARBA00022833"/>
    </source>
</evidence>
<keyword evidence="3 4" id="KW-0862">Zinc</keyword>
<name>A0A941AQW4_9BACI</name>
<protein>
    <recommendedName>
        <fullName evidence="4">Protein SprT-like</fullName>
    </recommendedName>
</protein>
<evidence type="ECO:0000259" key="5">
    <source>
        <dbReference type="SMART" id="SM00731"/>
    </source>
</evidence>
<dbReference type="NCBIfam" id="NF003339">
    <property type="entry name" value="PRK04351.1"/>
    <property type="match status" value="1"/>
</dbReference>
<keyword evidence="1 4" id="KW-0963">Cytoplasm</keyword>
<feature type="active site" evidence="4">
    <location>
        <position position="75"/>
    </location>
</feature>
<dbReference type="SMART" id="SM00731">
    <property type="entry name" value="SprT"/>
    <property type="match status" value="1"/>
</dbReference>
<dbReference type="InterPro" id="IPR023524">
    <property type="entry name" value="Uncharacterised_SprT-like"/>
</dbReference>
<dbReference type="EMBL" id="JAGKSQ010000012">
    <property type="protein sequence ID" value="MBP3953292.1"/>
    <property type="molecule type" value="Genomic_DNA"/>
</dbReference>
<evidence type="ECO:0000313" key="7">
    <source>
        <dbReference type="Proteomes" id="UP000678228"/>
    </source>
</evidence>
<dbReference type="GO" id="GO:0005737">
    <property type="term" value="C:cytoplasm"/>
    <property type="evidence" value="ECO:0007669"/>
    <property type="project" value="UniProtKB-SubCell"/>
</dbReference>
<evidence type="ECO:0000313" key="6">
    <source>
        <dbReference type="EMBL" id="MBP3953292.1"/>
    </source>
</evidence>
<dbReference type="InterPro" id="IPR006640">
    <property type="entry name" value="SprT-like_domain"/>
</dbReference>
<dbReference type="Pfam" id="PF10263">
    <property type="entry name" value="SprT-like"/>
    <property type="match status" value="1"/>
</dbReference>
<sequence>MEKNIKQLDNELLQQLVERLSLDHFNRQFKHKAIFNNRLRTTGGRYLLHNHNIEINPKQFTYFGEEALIGIIKHELCHYHLHIEGKGYKHQDQDFKALLKQVDAPRFCDVIPGTTNTIKTLHRYVCKECQQEYSRRRRINVQKYGCGRCKGKLKKI</sequence>
<comment type="cofactor">
    <cofactor evidence="4">
        <name>Zn(2+)</name>
        <dbReference type="ChEBI" id="CHEBI:29105"/>
    </cofactor>
    <text evidence="4">Binds 1 zinc ion.</text>
</comment>
<dbReference type="InterPro" id="IPR035240">
    <property type="entry name" value="SprT_Zn_ribbon"/>
</dbReference>
<dbReference type="RefSeq" id="WP_210599152.1">
    <property type="nucleotide sequence ID" value="NZ_JAGKSQ010000012.1"/>
</dbReference>
<proteinExistence type="inferred from homology"/>
<reference evidence="6" key="1">
    <citation type="submission" date="2021-03" db="EMBL/GenBank/DDBJ databases">
        <title>Bacillus suaedae sp. nov., isolated from Suaeda aralocaspica.</title>
        <authorList>
            <person name="Lei R.F.R."/>
        </authorList>
    </citation>
    <scope>NUCLEOTIDE SEQUENCE</scope>
    <source>
        <strain evidence="6">YZJH907-2</strain>
    </source>
</reference>
<accession>A0A941AQW4</accession>
<evidence type="ECO:0000256" key="2">
    <source>
        <dbReference type="ARBA" id="ARBA00022723"/>
    </source>
</evidence>
<gene>
    <name evidence="6" type="ORF">J7W16_19445</name>
</gene>